<comment type="caution">
    <text evidence="1">The sequence shown here is derived from an EMBL/GenBank/DDBJ whole genome shotgun (WGS) entry which is preliminary data.</text>
</comment>
<dbReference type="RefSeq" id="XP_037170055.1">
    <property type="nucleotide sequence ID" value="XM_037303408.1"/>
</dbReference>
<evidence type="ECO:0000313" key="2">
    <source>
        <dbReference type="Proteomes" id="UP000578531"/>
    </source>
</evidence>
<organism evidence="1 2">
    <name type="scientific">Letharia columbiana</name>
    <dbReference type="NCBI Taxonomy" id="112416"/>
    <lineage>
        <taxon>Eukaryota</taxon>
        <taxon>Fungi</taxon>
        <taxon>Dikarya</taxon>
        <taxon>Ascomycota</taxon>
        <taxon>Pezizomycotina</taxon>
        <taxon>Lecanoromycetes</taxon>
        <taxon>OSLEUM clade</taxon>
        <taxon>Lecanoromycetidae</taxon>
        <taxon>Lecanorales</taxon>
        <taxon>Lecanorineae</taxon>
        <taxon>Parmeliaceae</taxon>
        <taxon>Letharia</taxon>
    </lineage>
</organism>
<keyword evidence="2" id="KW-1185">Reference proteome</keyword>
<proteinExistence type="predicted"/>
<dbReference type="OrthoDB" id="10644373at2759"/>
<sequence length="52" mass="6009">MPLPLMKSIRKTEMEVPKQDYKYPLLEHYIALPNDTSPGIDRLDSLPAYMGM</sequence>
<evidence type="ECO:0000313" key="1">
    <source>
        <dbReference type="EMBL" id="KAF6240796.1"/>
    </source>
</evidence>
<dbReference type="GeneID" id="59283143"/>
<gene>
    <name evidence="1" type="ORF">HO173_001469</name>
</gene>
<name>A0A8H6G5B2_9LECA</name>
<dbReference type="EMBL" id="JACCJC010000003">
    <property type="protein sequence ID" value="KAF6240796.1"/>
    <property type="molecule type" value="Genomic_DNA"/>
</dbReference>
<dbReference type="AlphaFoldDB" id="A0A8H6G5B2"/>
<protein>
    <submittedName>
        <fullName evidence="1">Uncharacterized protein</fullName>
    </submittedName>
</protein>
<dbReference type="Proteomes" id="UP000578531">
    <property type="component" value="Unassembled WGS sequence"/>
</dbReference>
<reference evidence="1 2" key="1">
    <citation type="journal article" date="2020" name="Genomics">
        <title>Complete, high-quality genomes from long-read metagenomic sequencing of two wolf lichen thalli reveals enigmatic genome architecture.</title>
        <authorList>
            <person name="McKenzie S.K."/>
            <person name="Walston R.F."/>
            <person name="Allen J.L."/>
        </authorList>
    </citation>
    <scope>NUCLEOTIDE SEQUENCE [LARGE SCALE GENOMIC DNA]</scope>
    <source>
        <strain evidence="1">WasteWater2</strain>
    </source>
</reference>
<accession>A0A8H6G5B2</accession>